<keyword evidence="9 14" id="KW-0175">Coiled coil</keyword>
<dbReference type="Pfam" id="PF17852">
    <property type="entry name" value="Dynein_AAA_lid"/>
    <property type="match status" value="1"/>
</dbReference>
<dbReference type="Gene3D" id="3.10.490.20">
    <property type="match status" value="1"/>
</dbReference>
<dbReference type="InterPro" id="IPR042228">
    <property type="entry name" value="Dynein_linker_3"/>
</dbReference>
<feature type="coiled-coil region" evidence="14">
    <location>
        <begin position="3241"/>
        <end position="3307"/>
    </location>
</feature>
<sequence length="4127" mass="468706">MLLSKENTAGWPGVVVEDITRQVHRLKNEMFVMGGKIQGKPLLPITQLPFSLPGPVDVSVLHTIETVIIEWSHQIRDILSKDSAQPLLEGLHPLPRTEFEFWHTRMDNLQCINDQLQPYMDRALCTVRLLRAHCQYYSSPAHTIVVLQEICNLLIEMVEPRGRRQLQRDRSRAGPSHHRLLPLPHCGTVGRRGDTGQAWGTAIEFLKLEKAELGGVRGNILGSQVFQIYEEVSELIKSFADCKYDPLDPAEEVSDYFAEFQKKIQDADRRLATIFCQGFDDCKCLASAVKLVHMFASLLERPLIKAEVSPYYSALLGMFKAELENVKVLYDAQTASPPLHRGSPAINKNMPPVAGQLKWALELQQRLEGPHRDLFAISHPAEAKLVSEKYKEMMGLLQGYRNKVYEEWVHGAGQDCHFSLEQPLIVRDPVSSLLSVNFSKELVAVLREVKYLNFQQQKDIPGNAESLFAQNETFQKFVDNLDLIVGWYNKAGCKEETTWLLFHALSAGPAETGWGPPGERPLRIGFWKILIVFSCLQENADLLKADKSSQIWLDYVGYVDRIVLDGLFRLVHKSLTTRGTDLFQANMAPLFEVRMELCDGRVRYRPSLEAGDDNNFLELMESLLSDTYASATTLEEQADLSRMREEVVSLVVSAMAEGEEYSAGFEEQAHLWLEDPEEFLQHFLTLDSAPSPEELEPRPGESRPQIDACEALCEEVSEFANFEVFGGWLQSDCRPFKQALLGAIRRRGLVLRQHLRRHLLPSLQELEDFIQEANAGLSKPLEEGDYDGLVGVMGHLMRVKERQAVTDSMFEPLKETIALLSTYGEEMPEEIHLQLHDLPERWDSTKKLCLRVKHNAAPLQANEVNIIRRKCRQFEVRQHTFRERFREKAPFSYTDPDPYKSLDKSIAAMESDMAALSKSAGLFEVSVPEYKQLKACHREVRLLKELWDMIVLVNTNIDEWKTTRWKDINVEQMDIDCKKFAKDIRSLDKEMRSWDAFTGLDNSVKNMITSLRAMNELQNPAIRDRHWQELMQATKVNFTMSKDTTLADLLQLNLHKFEDEVRGIVDKAMKEAGMEKVLNALDATWATMRFEHEPHTRTGIMLLKSDEVLIETLEDNQVQLQNLMTSKYLAFFLQEVSGWQQKLSTTDSVISIWFEVQRTWSHLESIFIGSEDIRSQLPEDSKHFDAIDQDFKELMADAVKTPNVIEATNKPGLYDKLEALQKRLVLCEKALAEYLETKRLAFPRFYFVSSADLLDILSNGNEPAEVSRHLPKLFDSLAKLKFKMSPDKKPLKVGLGMFSRDEEYVPLDADCDLSGQVEVWLNRVLASMRSTLRCLIPEAVVTYEEKPREQWVFDYPAQVALTCTQIWWTTEVGIAFSRLEEGYENAMRDYNKKQVTNGPDVCLGAHYARGSGWAAPVPACPPQLAAPQVESAQEFTWQSQLRHRWDEGRRHCYANICDAQLQYSYEYLGNTPRLVITPLTDRCYITLTQSLHLFMGGAPAGPAGTGKTETTKDLGRAVGMMVYVFNCSEQMDYKSCGNIYKGLAQTGAWGCFDEFNRISVEVLSVIAVQVKCVQDAIRAKKKTFNFLGETIALVPSVGLFITMNPGYAGRTELPENLKALFRPCAMVVPDFELICEIMLVAEGFTEAKLLARKFITLYTLCKELLSKQDHYDWGLRAIKSVLVVAGSLKRGDPSRAEDQVLMRALRDFNIPKIVTDDLPVFMGLIGDLFPALDVPRKRDLNFEKVHLALLGPAGSSLELKLQAEDSFVLKVVQLEELLQVRHSVFVIGNAGCGKSQVLRSLNKTYQKMKRKPVTVDLDPKAVTCDELFGVIHPSTREWKDGQTYVSLYGAGLFSSTMRDLANITHKGPKWIILDGDIDPMWIESLNTVMDDNKVLTLASNERIPLNPTMRLLFEISHLRTATPATVSRAGILYINPADLGWNPIVTSWIEMRTVQSEKANLMILFDKYLPVCLEKLKSGFKKITPVPEVTVIQTVLYLLDCLLTPQTTPPDSPRELYELYFVFACIWAFGGAMFQDQLVDYRLEFSKWWVNEFKTIKFPSQGTIFDYYIDPETKKFMFWTEKVPKFQLDPEVPLQASMVHTTETIRIRYFMDLLMEKQRPVMLVGNAGTGKSVLMRDKLEALSVDEYLVQSVPFNFYTTSAMLQAVLEKPLEKKSGRNYGPPGTRRLIYFIDDMNMPEVDKYGTVAPHTLIRQHMDHGHWYDRNKLTLKDIHNCQYVACMNPTAGSFTIDSRLQRHFCVFAVSFPGQEALRAVYSTILGSHQRLQWSLGTCPPAYLCFLPTALHQKVSSTFLPTAIKFHYLFNLRDLSNIFQGLLFSTPECLKTPVDLVRLWLHEAERVYGDKLVDERDQKGFGKMLVDTCKKFFEELGEDLVFAKPNIYCHFAQGMGEPKYLPVPTWPALNKLLGEALDSYNEVNAAMSLVLFEDAVSHICRISRILESPWGNALLVGVGGSGKQSLARLAAYISNLDVFQITLRKGYSIPDLKLDLASQYIKAAVKNTPTVFLMTDSHVAEESFLVLINDFLASGEVPGLFQDDDLENIISAMRPQAKFLGLQDTRENCWKLFIEKVRRQLKVILCFSPVGSTLRVRARRFPAVVNCTAIDWFHEWPEDALVSVSSRFLEETGDIEPEVKVSISQFMSYVHMSVKEMSKTYLAMERRYNYTTPKTFLEQINLYKNLLSKKRSELTAKIERLEKGLTKLQSTASQVDDLKAKLAVQEAELKQKNEDADKLIHVVGVETEKVSKEKAIADEEELKVQAINTNVAEKQRACETDLAKAEPALVAAQEALNTLNKNNLTELKSFGSPPQAVVNVTAAVMVLTAPKGKIPKDKSWKAAKVMMGKVDTFLDALKKFDKEHIPEACLKAFQPYQSDPSFDPEFIMSKSTAAAGLCSWCLNIVRFYEVFCEVEPKRQALEEANAELAEAQEKLSRIKSKIADLNANLAALTAEFEKATAEKIKCQQEADATNRVITLANRLIGGLASENVRWADSVEMLREQGKTLCGDVLLVSAFVSYVGYFTKKYRAELLEKHWIPFLSRLVPIPITPGLDPLSLLTDTADVAAWSNQGLPSDRTSTENATILCNTQRWPLVVDAQLQGIKWIKNKYGEELRAIRLGQRSYLDAIEQAVSEGQTLLIEDVGETMEPVLDHLLGRNTTKKGRCIRIGDKEVEYHPRFRLILHTKYSNPHYKPEVQAQCTLINFLVTREGLEDQLLAAVVAKERPDLETLKANLRKSQNEFKIKLKELEDSLLARLSAAGGEFLGDTALVENLETTKRTAIEIEEKVKEAKVTEVQINVTRENYRPAAERASLLYFILSDLNKINPIYQFSLKAFNGVFEKAIQRTAPDDNIKQRVINLTDEITYSVYMYTARGLFERDKLIFLAQVAFQVLAIKKEVNLAELDFLLRFPSKAGVASPVDFLQPQGWGGIKVEMEEFKNLDSDIEGSAKRWKKFVESEVPEKEVFPKEWKNKSALQKLCMLRCMRPDRMTYAIRNFVEEKMGSKFVEGRSVDLFKAYKESSPSTPLFFILSPGVDPLKDVEAVGEKLNFTIDNGKIHNVSLGQGQEAVAERALEVAAAQGHWVILQNIHLVARWLGTLEKRVEQYSLGSHADYRVFMSAEPAPSPEAHIIPQGLLENAIKITNEPPTGMYANLHKALDLFAQDTLEMCSKEIEFKCILFALCYFHAVVAERRKFGTQGWNRSYPFNNGDLTISINVLYNYLEANPKVPWDDLRYLFGEIMYGGHITDDWDRRLCRTYLSEYIRAEMLEGEVYLAPGFLIPPSLDYKGYHEYIDDNLPPESPYLYGLHPNAEIGFLTVTSDRLFRTVLEMQPKESDAGGGSGVSREEKVKSVLDEIIEKLPEPFNMVEVMAKAVDKTPYVVVAFQECERMNILTHEIRRSLKELDLGLKGELTITSDMEELANALFYDNVPESWTRYAYPSLLSLGAWYADLLLRIRELEVWTMDFVLPATVWLAGFFNPQSFLTAIMQSMARRNEWPLDKMCLSVEVTKKNREDITAPPREGSYVHGLFMEGARWDTPSGVIADARLKELTPMMPVIFIRAIPVDRVDTKNVYECPVYKTRMRGPTYVWTFNLKTKEKAAKWILAAVALLLQV</sequence>
<reference evidence="26" key="2">
    <citation type="submission" date="2025-09" db="UniProtKB">
        <authorList>
            <consortium name="Ensembl"/>
        </authorList>
    </citation>
    <scope>IDENTIFICATION</scope>
</reference>
<feature type="domain" description="Dynein heavy chain AAA 5 extension" evidence="22">
    <location>
        <begin position="1964"/>
        <end position="2081"/>
    </location>
</feature>
<dbReference type="Gene3D" id="1.10.8.710">
    <property type="match status" value="1"/>
</dbReference>
<feature type="domain" description="Dynein heavy chain hydrolytic ATP-binding dynein motor region" evidence="18">
    <location>
        <begin position="1463"/>
        <end position="1795"/>
    </location>
</feature>
<dbReference type="InterPro" id="IPR042219">
    <property type="entry name" value="AAA_lid_11_sf"/>
</dbReference>
<dbReference type="Proteomes" id="UP000694541">
    <property type="component" value="Unplaced"/>
</dbReference>
<evidence type="ECO:0000256" key="8">
    <source>
        <dbReference type="ARBA" id="ARBA00023017"/>
    </source>
</evidence>
<dbReference type="Pfam" id="PF18198">
    <property type="entry name" value="AAA_lid_11"/>
    <property type="match status" value="1"/>
</dbReference>
<comment type="similarity">
    <text evidence="2">Belongs to the dynein heavy chain family.</text>
</comment>
<dbReference type="Gene3D" id="3.20.180.20">
    <property type="entry name" value="Dynein heavy chain, N-terminal domain 2"/>
    <property type="match status" value="1"/>
</dbReference>
<evidence type="ECO:0000256" key="12">
    <source>
        <dbReference type="ARBA" id="ARBA00023212"/>
    </source>
</evidence>
<dbReference type="Pfam" id="PF12774">
    <property type="entry name" value="AAA_6"/>
    <property type="match status" value="1"/>
</dbReference>
<dbReference type="InterPro" id="IPR041466">
    <property type="entry name" value="Dynein_AAA5_ext"/>
</dbReference>
<keyword evidence="10" id="KW-0969">Cilium</keyword>
<dbReference type="InterPro" id="IPR004273">
    <property type="entry name" value="Dynein_heavy_D6_P-loop"/>
</dbReference>
<keyword evidence="12" id="KW-0206">Cytoskeleton</keyword>
<dbReference type="SUPFAM" id="SSF52540">
    <property type="entry name" value="P-loop containing nucleoside triphosphate hydrolases"/>
    <property type="match status" value="4"/>
</dbReference>
<feature type="domain" description="Dynein heavy chain AAA module D4" evidence="20">
    <location>
        <begin position="2439"/>
        <end position="2698"/>
    </location>
</feature>
<dbReference type="Gene3D" id="6.10.140.1060">
    <property type="match status" value="1"/>
</dbReference>
<proteinExistence type="inferred from homology"/>
<evidence type="ECO:0000259" key="24">
    <source>
        <dbReference type="Pfam" id="PF18198"/>
    </source>
</evidence>
<evidence type="ECO:0000259" key="25">
    <source>
        <dbReference type="Pfam" id="PF18199"/>
    </source>
</evidence>
<dbReference type="InterPro" id="IPR027417">
    <property type="entry name" value="P-loop_NTPase"/>
</dbReference>
<evidence type="ECO:0000256" key="10">
    <source>
        <dbReference type="ARBA" id="ARBA00023069"/>
    </source>
</evidence>
<dbReference type="Gene3D" id="1.20.920.20">
    <property type="match status" value="1"/>
</dbReference>
<dbReference type="Pfam" id="PF12777">
    <property type="entry name" value="MT"/>
    <property type="match status" value="1"/>
</dbReference>
<feature type="domain" description="Dynein heavy chain linker" evidence="17">
    <location>
        <begin position="933"/>
        <end position="1338"/>
    </location>
</feature>
<dbReference type="Gene3D" id="1.10.287.2620">
    <property type="match status" value="1"/>
</dbReference>
<keyword evidence="7" id="KW-0067">ATP-binding</keyword>
<dbReference type="GO" id="GO:0005524">
    <property type="term" value="F:ATP binding"/>
    <property type="evidence" value="ECO:0007669"/>
    <property type="project" value="UniProtKB-KW"/>
</dbReference>
<evidence type="ECO:0000259" key="19">
    <source>
        <dbReference type="Pfam" id="PF12777"/>
    </source>
</evidence>
<keyword evidence="6" id="KW-0547">Nucleotide-binding</keyword>
<evidence type="ECO:0000259" key="15">
    <source>
        <dbReference type="Pfam" id="PF03028"/>
    </source>
</evidence>
<dbReference type="Pfam" id="PF12781">
    <property type="entry name" value="AAA_9"/>
    <property type="match status" value="1"/>
</dbReference>
<evidence type="ECO:0000256" key="3">
    <source>
        <dbReference type="ARBA" id="ARBA00022490"/>
    </source>
</evidence>
<dbReference type="InterPro" id="IPR013594">
    <property type="entry name" value="Dynein_heavy_tail"/>
</dbReference>
<dbReference type="GO" id="GO:0045505">
    <property type="term" value="F:dynein intermediate chain binding"/>
    <property type="evidence" value="ECO:0007669"/>
    <property type="project" value="InterPro"/>
</dbReference>
<feature type="domain" description="Dynein heavy chain tail" evidence="16">
    <location>
        <begin position="61"/>
        <end position="117"/>
    </location>
</feature>
<dbReference type="Pfam" id="PF12780">
    <property type="entry name" value="AAA_8"/>
    <property type="match status" value="1"/>
</dbReference>
<feature type="domain" description="Dynein heavy chain region D6 P-loop" evidence="15">
    <location>
        <begin position="3536"/>
        <end position="3656"/>
    </location>
</feature>
<feature type="coiled-coil region" evidence="14">
    <location>
        <begin position="2696"/>
        <end position="2789"/>
    </location>
</feature>
<dbReference type="Gene3D" id="1.10.8.1220">
    <property type="match status" value="1"/>
</dbReference>
<dbReference type="Gene3D" id="3.40.50.300">
    <property type="entry name" value="P-loop containing nucleotide triphosphate hydrolases"/>
    <property type="match status" value="5"/>
</dbReference>
<keyword evidence="13" id="KW-0966">Cell projection</keyword>
<dbReference type="Pfam" id="PF08385">
    <property type="entry name" value="DHC_N1"/>
    <property type="match status" value="2"/>
</dbReference>
<evidence type="ECO:0000259" key="16">
    <source>
        <dbReference type="Pfam" id="PF08385"/>
    </source>
</evidence>
<dbReference type="PANTHER" id="PTHR45703:SF4">
    <property type="entry name" value="DYNEIN AXONEMAL HEAVY CHAIN 17"/>
    <property type="match status" value="1"/>
</dbReference>
<protein>
    <submittedName>
        <fullName evidence="26">Dynein axonemal heavy chain 17</fullName>
    </submittedName>
</protein>
<evidence type="ECO:0000256" key="1">
    <source>
        <dbReference type="ARBA" id="ARBA00004430"/>
    </source>
</evidence>
<evidence type="ECO:0000256" key="5">
    <source>
        <dbReference type="ARBA" id="ARBA00022737"/>
    </source>
</evidence>
<feature type="domain" description="Dynein heavy chain C-terminal" evidence="25">
    <location>
        <begin position="3832"/>
        <end position="4125"/>
    </location>
</feature>
<feature type="domain" description="Dynein heavy chain ATP-binding dynein motor region" evidence="21">
    <location>
        <begin position="3080"/>
        <end position="3297"/>
    </location>
</feature>
<dbReference type="Pfam" id="PF18199">
    <property type="entry name" value="Dynein_C"/>
    <property type="match status" value="1"/>
</dbReference>
<evidence type="ECO:0000259" key="23">
    <source>
        <dbReference type="Pfam" id="PF17857"/>
    </source>
</evidence>
<dbReference type="GO" id="GO:0007018">
    <property type="term" value="P:microtubule-based movement"/>
    <property type="evidence" value="ECO:0007669"/>
    <property type="project" value="InterPro"/>
</dbReference>
<keyword evidence="8" id="KW-0243">Dynein</keyword>
<evidence type="ECO:0000256" key="7">
    <source>
        <dbReference type="ARBA" id="ARBA00022840"/>
    </source>
</evidence>
<dbReference type="Pfam" id="PF17857">
    <property type="entry name" value="AAA_lid_1"/>
    <property type="match status" value="1"/>
</dbReference>
<evidence type="ECO:0000256" key="11">
    <source>
        <dbReference type="ARBA" id="ARBA00023175"/>
    </source>
</evidence>
<organism evidence="26 27">
    <name type="scientific">Accipiter nisus</name>
    <name type="common">Eurasian sparrowhawk</name>
    <dbReference type="NCBI Taxonomy" id="211598"/>
    <lineage>
        <taxon>Eukaryota</taxon>
        <taxon>Metazoa</taxon>
        <taxon>Chordata</taxon>
        <taxon>Craniata</taxon>
        <taxon>Vertebrata</taxon>
        <taxon>Euteleostomi</taxon>
        <taxon>Archelosauria</taxon>
        <taxon>Archosauria</taxon>
        <taxon>Dinosauria</taxon>
        <taxon>Saurischia</taxon>
        <taxon>Theropoda</taxon>
        <taxon>Coelurosauria</taxon>
        <taxon>Aves</taxon>
        <taxon>Neognathae</taxon>
        <taxon>Neoaves</taxon>
        <taxon>Telluraves</taxon>
        <taxon>Accipitrimorphae</taxon>
        <taxon>Accipitriformes</taxon>
        <taxon>Accipitridae</taxon>
        <taxon>Accipitrinae</taxon>
        <taxon>Accipiter</taxon>
    </lineage>
</organism>
<dbReference type="GO" id="GO:0051959">
    <property type="term" value="F:dynein light intermediate chain binding"/>
    <property type="evidence" value="ECO:0007669"/>
    <property type="project" value="InterPro"/>
</dbReference>
<dbReference type="GO" id="GO:0030286">
    <property type="term" value="C:dynein complex"/>
    <property type="evidence" value="ECO:0007669"/>
    <property type="project" value="UniProtKB-KW"/>
</dbReference>
<evidence type="ECO:0000259" key="22">
    <source>
        <dbReference type="Pfam" id="PF17852"/>
    </source>
</evidence>
<accession>A0A8B9NIQ0</accession>
<dbReference type="Pfam" id="PF08393">
    <property type="entry name" value="DHC_N2"/>
    <property type="match status" value="1"/>
</dbReference>
<keyword evidence="5" id="KW-0677">Repeat</keyword>
<dbReference type="InterPro" id="IPR041589">
    <property type="entry name" value="DNAH3_AAA_lid_1"/>
</dbReference>
<feature type="domain" description="Dynein heavy chain tail" evidence="16">
    <location>
        <begin position="201"/>
        <end position="491"/>
    </location>
</feature>
<keyword evidence="11" id="KW-0505">Motor protein</keyword>
<evidence type="ECO:0000259" key="17">
    <source>
        <dbReference type="Pfam" id="PF08393"/>
    </source>
</evidence>
<dbReference type="GO" id="GO:0005874">
    <property type="term" value="C:microtubule"/>
    <property type="evidence" value="ECO:0007669"/>
    <property type="project" value="UniProtKB-KW"/>
</dbReference>
<feature type="coiled-coil region" evidence="14">
    <location>
        <begin position="2926"/>
        <end position="2981"/>
    </location>
</feature>
<dbReference type="InterPro" id="IPR024317">
    <property type="entry name" value="Dynein_heavy_chain_D4_dom"/>
</dbReference>
<dbReference type="Gene3D" id="1.20.140.100">
    <property type="entry name" value="Dynein heavy chain, N-terminal domain 2"/>
    <property type="match status" value="1"/>
</dbReference>
<dbReference type="InterPro" id="IPR041228">
    <property type="entry name" value="Dynein_C"/>
</dbReference>
<keyword evidence="27" id="KW-1185">Reference proteome</keyword>
<evidence type="ECO:0000256" key="4">
    <source>
        <dbReference type="ARBA" id="ARBA00022701"/>
    </source>
</evidence>
<dbReference type="GO" id="GO:0005930">
    <property type="term" value="C:axoneme"/>
    <property type="evidence" value="ECO:0007669"/>
    <property type="project" value="UniProtKB-SubCell"/>
</dbReference>
<evidence type="ECO:0000256" key="6">
    <source>
        <dbReference type="ARBA" id="ARBA00022741"/>
    </source>
</evidence>
<comment type="subcellular location">
    <subcellularLocation>
        <location evidence="1">Cytoplasm</location>
        <location evidence="1">Cytoskeleton</location>
        <location evidence="1">Cilium axoneme</location>
    </subcellularLocation>
</comment>
<dbReference type="Gene3D" id="1.20.1270.280">
    <property type="match status" value="1"/>
</dbReference>
<evidence type="ECO:0000259" key="18">
    <source>
        <dbReference type="Pfam" id="PF12774"/>
    </source>
</evidence>
<feature type="domain" description="Dynein heavy chain AAA lid" evidence="24">
    <location>
        <begin position="3688"/>
        <end position="3824"/>
    </location>
</feature>
<evidence type="ECO:0000256" key="13">
    <source>
        <dbReference type="ARBA" id="ARBA00023273"/>
    </source>
</evidence>
<dbReference type="Gene3D" id="1.20.58.1120">
    <property type="match status" value="2"/>
</dbReference>
<keyword evidence="4" id="KW-0493">Microtubule</keyword>
<evidence type="ECO:0000256" key="14">
    <source>
        <dbReference type="SAM" id="Coils"/>
    </source>
</evidence>
<dbReference type="Gene3D" id="1.10.472.130">
    <property type="match status" value="1"/>
</dbReference>
<dbReference type="InterPro" id="IPR043160">
    <property type="entry name" value="Dynein_C_barrel"/>
</dbReference>
<dbReference type="PANTHER" id="PTHR45703">
    <property type="entry name" value="DYNEIN HEAVY CHAIN"/>
    <property type="match status" value="1"/>
</dbReference>
<dbReference type="Ensembl" id="ENSANIT00000025340.1">
    <property type="protein sequence ID" value="ENSANIP00000024523.1"/>
    <property type="gene ID" value="ENSANIG00000012646.1"/>
</dbReference>
<evidence type="ECO:0000313" key="26">
    <source>
        <dbReference type="Ensembl" id="ENSANIP00000024523.1"/>
    </source>
</evidence>
<feature type="domain" description="Dynein heavy chain 3 AAA+ lid" evidence="23">
    <location>
        <begin position="2301"/>
        <end position="2395"/>
    </location>
</feature>
<dbReference type="InterPro" id="IPR013602">
    <property type="entry name" value="Dynein_heavy_linker"/>
</dbReference>
<dbReference type="InterPro" id="IPR035699">
    <property type="entry name" value="AAA_6"/>
</dbReference>
<evidence type="ECO:0000256" key="9">
    <source>
        <dbReference type="ARBA" id="ARBA00023054"/>
    </source>
</evidence>
<dbReference type="Gene3D" id="1.20.920.30">
    <property type="match status" value="1"/>
</dbReference>
<dbReference type="Pfam" id="PF12775">
    <property type="entry name" value="AAA_7"/>
    <property type="match status" value="1"/>
</dbReference>
<dbReference type="InterPro" id="IPR035706">
    <property type="entry name" value="AAA_9"/>
</dbReference>
<dbReference type="Pfam" id="PF03028">
    <property type="entry name" value="Dynein_heavy"/>
    <property type="match status" value="1"/>
</dbReference>
<evidence type="ECO:0000259" key="20">
    <source>
        <dbReference type="Pfam" id="PF12780"/>
    </source>
</evidence>
<name>A0A8B9NIQ0_9AVES</name>
<dbReference type="InterPro" id="IPR024743">
    <property type="entry name" value="Dynein_HC_stalk"/>
</dbReference>
<evidence type="ECO:0000313" key="27">
    <source>
        <dbReference type="Proteomes" id="UP000694541"/>
    </source>
</evidence>
<dbReference type="GO" id="GO:0097729">
    <property type="term" value="C:9+2 motile cilium"/>
    <property type="evidence" value="ECO:0007669"/>
    <property type="project" value="UniProtKB-ARBA"/>
</dbReference>
<keyword evidence="3" id="KW-0963">Cytoplasm</keyword>
<dbReference type="InterPro" id="IPR043157">
    <property type="entry name" value="Dynein_AAA1S"/>
</dbReference>
<feature type="domain" description="Dynein heavy chain coiled coil stalk" evidence="19">
    <location>
        <begin position="2711"/>
        <end position="3054"/>
    </location>
</feature>
<dbReference type="InterPro" id="IPR042222">
    <property type="entry name" value="Dynein_2_N"/>
</dbReference>
<dbReference type="GO" id="GO:0008569">
    <property type="term" value="F:minus-end-directed microtubule motor activity"/>
    <property type="evidence" value="ECO:0007669"/>
    <property type="project" value="InterPro"/>
</dbReference>
<dbReference type="InterPro" id="IPR041658">
    <property type="entry name" value="AAA_lid_11"/>
</dbReference>
<evidence type="ECO:0000259" key="21">
    <source>
        <dbReference type="Pfam" id="PF12781"/>
    </source>
</evidence>
<dbReference type="InterPro" id="IPR026983">
    <property type="entry name" value="DHC"/>
</dbReference>
<evidence type="ECO:0000256" key="2">
    <source>
        <dbReference type="ARBA" id="ARBA00008887"/>
    </source>
</evidence>
<reference evidence="26" key="1">
    <citation type="submission" date="2025-08" db="UniProtKB">
        <authorList>
            <consortium name="Ensembl"/>
        </authorList>
    </citation>
    <scope>IDENTIFICATION</scope>
</reference>
<dbReference type="Gene3D" id="1.10.8.720">
    <property type="entry name" value="Region D6 of dynein motor"/>
    <property type="match status" value="1"/>
</dbReference>